<comment type="caution">
    <text evidence="1">The sequence shown here is derived from an EMBL/GenBank/DDBJ whole genome shotgun (WGS) entry which is preliminary data.</text>
</comment>
<dbReference type="Pfam" id="PF13970">
    <property type="entry name" value="DUF4221"/>
    <property type="match status" value="1"/>
</dbReference>
<gene>
    <name evidence="1" type="ORF">SAMN05444412_10660</name>
</gene>
<evidence type="ECO:0000313" key="1">
    <source>
        <dbReference type="EMBL" id="SDZ12088.1"/>
    </source>
</evidence>
<dbReference type="InterPro" id="IPR025316">
    <property type="entry name" value="DUF4221"/>
</dbReference>
<sequence length="366" mass="42292">MGKYFWLLSFFIFSCSSREPKSPEFISRELTEFITDTLYFEKDEFTKNLPTKFSFFEKSDSSLLYCWSANRLLQYAYPSGKLISSTNFFAEGPDGIGAYISGTLITDDGLFFISDQKEIVHTDLGGKVVRRYLLPAVPGERLGANFSTMNGNEMSYNAESKVLVLADVPFVLKAANMSYRDWLWKLDTQTGDFATVGFGYPEIYKEYYDDPELGMFSHTYLEDKGLFVISFAANDSLLLLDTDQTLWVDGGSTRSLTFQKGKTEPRGEWTVFLPSMETSRYKGTQFDPYRKRFWRYVDIQTYKLEEDKFKNESSFIVLDQDFNKVAELFFDNRKILTTGFSTPNGFYLKLAEQDSDDREAYLRIQL</sequence>
<proteinExistence type="predicted"/>
<reference evidence="1 2" key="1">
    <citation type="submission" date="2016-10" db="EMBL/GenBank/DDBJ databases">
        <authorList>
            <person name="Varghese N."/>
            <person name="Submissions S."/>
        </authorList>
    </citation>
    <scope>NUCLEOTIDE SEQUENCE [LARGE SCALE GENOMIC DNA]</scope>
    <source>
        <strain evidence="1 2">DSM 17997</strain>
    </source>
</reference>
<evidence type="ECO:0000313" key="2">
    <source>
        <dbReference type="Proteomes" id="UP000199663"/>
    </source>
</evidence>
<keyword evidence="2" id="KW-1185">Reference proteome</keyword>
<dbReference type="PROSITE" id="PS51257">
    <property type="entry name" value="PROKAR_LIPOPROTEIN"/>
    <property type="match status" value="1"/>
</dbReference>
<organism evidence="1 2">
    <name type="scientific">Rhodonellum ikkaensis</name>
    <dbReference type="NCBI Taxonomy" id="336829"/>
    <lineage>
        <taxon>Bacteria</taxon>
        <taxon>Pseudomonadati</taxon>
        <taxon>Bacteroidota</taxon>
        <taxon>Cytophagia</taxon>
        <taxon>Cytophagales</taxon>
        <taxon>Cytophagaceae</taxon>
        <taxon>Rhodonellum</taxon>
    </lineage>
</organism>
<protein>
    <recommendedName>
        <fullName evidence="3">DUF4221 domain-containing protein</fullName>
    </recommendedName>
</protein>
<dbReference type="EMBL" id="FNQC01000006">
    <property type="protein sequence ID" value="SDZ12088.1"/>
    <property type="molecule type" value="Genomic_DNA"/>
</dbReference>
<accession>A0A1H3QGC1</accession>
<name>A0A1H3QGC1_9BACT</name>
<evidence type="ECO:0008006" key="3">
    <source>
        <dbReference type="Google" id="ProtNLM"/>
    </source>
</evidence>
<dbReference type="Proteomes" id="UP000199663">
    <property type="component" value="Unassembled WGS sequence"/>
</dbReference>